<keyword evidence="3" id="KW-0482">Metalloprotease</keyword>
<feature type="transmembrane region" description="Helical" evidence="1">
    <location>
        <begin position="6"/>
        <end position="23"/>
    </location>
</feature>
<feature type="transmembrane region" description="Helical" evidence="1">
    <location>
        <begin position="116"/>
        <end position="136"/>
    </location>
</feature>
<dbReference type="PANTHER" id="PTHR36844:SF1">
    <property type="entry name" value="PROTEASE PRSW"/>
    <property type="match status" value="1"/>
</dbReference>
<evidence type="ECO:0000313" key="5">
    <source>
        <dbReference type="Proteomes" id="UP000231990"/>
    </source>
</evidence>
<keyword evidence="3" id="KW-0378">Hydrolase</keyword>
<keyword evidence="3" id="KW-0645">Protease</keyword>
<dbReference type="InterPro" id="IPR026898">
    <property type="entry name" value="PrsW"/>
</dbReference>
<evidence type="ECO:0000256" key="1">
    <source>
        <dbReference type="SAM" id="Phobius"/>
    </source>
</evidence>
<dbReference type="EMBL" id="NPDZ01000002">
    <property type="protein sequence ID" value="PJZ74183.1"/>
    <property type="molecule type" value="Genomic_DNA"/>
</dbReference>
<evidence type="ECO:0000313" key="4">
    <source>
        <dbReference type="Proteomes" id="UP000231962"/>
    </source>
</evidence>
<gene>
    <name evidence="2" type="ORF">CH360_17235</name>
    <name evidence="3" type="ORF">CH373_04510</name>
</gene>
<proteinExistence type="predicted"/>
<dbReference type="RefSeq" id="WP_100715346.1">
    <property type="nucleotide sequence ID" value="NZ_NPDY01000028.1"/>
</dbReference>
<dbReference type="GO" id="GO:0006508">
    <property type="term" value="P:proteolysis"/>
    <property type="evidence" value="ECO:0007669"/>
    <property type="project" value="UniProtKB-KW"/>
</dbReference>
<organism evidence="3 5">
    <name type="scientific">Leptospira perolatii</name>
    <dbReference type="NCBI Taxonomy" id="2023191"/>
    <lineage>
        <taxon>Bacteria</taxon>
        <taxon>Pseudomonadati</taxon>
        <taxon>Spirochaetota</taxon>
        <taxon>Spirochaetia</taxon>
        <taxon>Leptospirales</taxon>
        <taxon>Leptospiraceae</taxon>
        <taxon>Leptospira</taxon>
    </lineage>
</organism>
<dbReference type="Proteomes" id="UP000231962">
    <property type="component" value="Unassembled WGS sequence"/>
</dbReference>
<sequence>MSVQILSVLSILPWGFILVYLHPKNSVQRVVLLIIASLALGWLSTELVLAIHDFLWPDVPVMGQGKKPQGHILTQTAHIAFVQAGMMEEACKSILILGFSYLVSYNRKAKYFYSDVVLIGGFVALGFAGVENFQYISGANELERVPMFVGRTLKSTNAHLLINLCFVLFLLKSNLKAPSEKLFYLFRAFLLAVVQHGLFDFFVLPNARFGSWVATSLFVGIWVWVVKDYRKYTERFQFVSPENLGDGEGGKPNLSLENPSEV</sequence>
<feature type="transmembrane region" description="Helical" evidence="1">
    <location>
        <begin position="209"/>
        <end position="226"/>
    </location>
</feature>
<keyword evidence="1" id="KW-1133">Transmembrane helix</keyword>
<comment type="caution">
    <text evidence="3">The sequence shown here is derived from an EMBL/GenBank/DDBJ whole genome shotgun (WGS) entry which is preliminary data.</text>
</comment>
<dbReference type="EMBL" id="NPDY01000028">
    <property type="protein sequence ID" value="PJZ68258.1"/>
    <property type="molecule type" value="Genomic_DNA"/>
</dbReference>
<keyword evidence="1" id="KW-0472">Membrane</keyword>
<dbReference type="Pfam" id="PF13367">
    <property type="entry name" value="PrsW-protease"/>
    <property type="match status" value="1"/>
</dbReference>
<dbReference type="Proteomes" id="UP000231990">
    <property type="component" value="Unassembled WGS sequence"/>
</dbReference>
<protein>
    <submittedName>
        <fullName evidence="3">PrsW family intramembrane metalloprotease</fullName>
    </submittedName>
</protein>
<accession>A0A2M9ZQH8</accession>
<keyword evidence="4" id="KW-1185">Reference proteome</keyword>
<evidence type="ECO:0000313" key="2">
    <source>
        <dbReference type="EMBL" id="PJZ68258.1"/>
    </source>
</evidence>
<dbReference type="OrthoDB" id="340807at2"/>
<evidence type="ECO:0000313" key="3">
    <source>
        <dbReference type="EMBL" id="PJZ74183.1"/>
    </source>
</evidence>
<feature type="transmembrane region" description="Helical" evidence="1">
    <location>
        <begin position="156"/>
        <end position="175"/>
    </location>
</feature>
<feature type="transmembrane region" description="Helical" evidence="1">
    <location>
        <begin position="182"/>
        <end position="203"/>
    </location>
</feature>
<reference evidence="4 5" key="1">
    <citation type="submission" date="2017-07" db="EMBL/GenBank/DDBJ databases">
        <title>Leptospira spp. isolated from tropical soils.</title>
        <authorList>
            <person name="Thibeaux R."/>
            <person name="Iraola G."/>
            <person name="Ferres I."/>
            <person name="Bierque E."/>
            <person name="Girault D."/>
            <person name="Soupe-Gilbert M.-E."/>
            <person name="Picardeau M."/>
            <person name="Goarant C."/>
        </authorList>
    </citation>
    <scope>NUCLEOTIDE SEQUENCE [LARGE SCALE GENOMIC DNA]</scope>
    <source>
        <strain evidence="3 5">FH1-B-B1</strain>
        <strain evidence="2 4">FH1-B-C1</strain>
    </source>
</reference>
<dbReference type="GO" id="GO:0008237">
    <property type="term" value="F:metallopeptidase activity"/>
    <property type="evidence" value="ECO:0007669"/>
    <property type="project" value="UniProtKB-KW"/>
</dbReference>
<dbReference type="AlphaFoldDB" id="A0A2M9ZQH8"/>
<name>A0A2M9ZQH8_9LEPT</name>
<dbReference type="PANTHER" id="PTHR36844">
    <property type="entry name" value="PROTEASE PRSW"/>
    <property type="match status" value="1"/>
</dbReference>
<feature type="transmembrane region" description="Helical" evidence="1">
    <location>
        <begin position="30"/>
        <end position="56"/>
    </location>
</feature>
<feature type="transmembrane region" description="Helical" evidence="1">
    <location>
        <begin position="76"/>
        <end position="104"/>
    </location>
</feature>
<keyword evidence="1" id="KW-0812">Transmembrane</keyword>